<evidence type="ECO:0000313" key="6">
    <source>
        <dbReference type="Proteomes" id="UP000305948"/>
    </source>
</evidence>
<reference evidence="5 6" key="1">
    <citation type="journal article" date="2019" name="Nat. Ecol. Evol.">
        <title>Megaphylogeny resolves global patterns of mushroom evolution.</title>
        <authorList>
            <person name="Varga T."/>
            <person name="Krizsan K."/>
            <person name="Foldi C."/>
            <person name="Dima B."/>
            <person name="Sanchez-Garcia M."/>
            <person name="Sanchez-Ramirez S."/>
            <person name="Szollosi G.J."/>
            <person name="Szarkandi J.G."/>
            <person name="Papp V."/>
            <person name="Albert L."/>
            <person name="Andreopoulos W."/>
            <person name="Angelini C."/>
            <person name="Antonin V."/>
            <person name="Barry K.W."/>
            <person name="Bougher N.L."/>
            <person name="Buchanan P."/>
            <person name="Buyck B."/>
            <person name="Bense V."/>
            <person name="Catcheside P."/>
            <person name="Chovatia M."/>
            <person name="Cooper J."/>
            <person name="Damon W."/>
            <person name="Desjardin D."/>
            <person name="Finy P."/>
            <person name="Geml J."/>
            <person name="Haridas S."/>
            <person name="Hughes K."/>
            <person name="Justo A."/>
            <person name="Karasinski D."/>
            <person name="Kautmanova I."/>
            <person name="Kiss B."/>
            <person name="Kocsube S."/>
            <person name="Kotiranta H."/>
            <person name="LaButti K.M."/>
            <person name="Lechner B.E."/>
            <person name="Liimatainen K."/>
            <person name="Lipzen A."/>
            <person name="Lukacs Z."/>
            <person name="Mihaltcheva S."/>
            <person name="Morgado L.N."/>
            <person name="Niskanen T."/>
            <person name="Noordeloos M.E."/>
            <person name="Ohm R.A."/>
            <person name="Ortiz-Santana B."/>
            <person name="Ovrebo C."/>
            <person name="Racz N."/>
            <person name="Riley R."/>
            <person name="Savchenko A."/>
            <person name="Shiryaev A."/>
            <person name="Soop K."/>
            <person name="Spirin V."/>
            <person name="Szebenyi C."/>
            <person name="Tomsovsky M."/>
            <person name="Tulloss R.E."/>
            <person name="Uehling J."/>
            <person name="Grigoriev I.V."/>
            <person name="Vagvolgyi C."/>
            <person name="Papp T."/>
            <person name="Martin F.M."/>
            <person name="Miettinen O."/>
            <person name="Hibbett D.S."/>
            <person name="Nagy L.G."/>
        </authorList>
    </citation>
    <scope>NUCLEOTIDE SEQUENCE [LARGE SCALE GENOMIC DNA]</scope>
    <source>
        <strain evidence="5 6">OMC1185</strain>
    </source>
</reference>
<sequence>MPFYIPKVDFSLAGKTLVVPIVSTGNVSQLAVDLLIASLGLQHIGIFDPRDVIPVIAAREDGEPGVTTPIELYGKVGVDVVVIQQRSPVLKDRKQEFVDSLLEFIASSGFGCVLFLSGVNPSNRSDAQMLVPTYHIIPFSSPSLQSTPLSSISGLPIPAYSSPTTQYPLADQPTASSESNVIPFIPGGGVTRRILAAISASPAMKVPTACLLQFVMEGDNRGDAHLLAAVVAKVLGADTLITEWKQPSSWQRGLFGAGHDQSLYG</sequence>
<dbReference type="InterPro" id="IPR038389">
    <property type="entry name" value="PSMG2_sf"/>
</dbReference>
<dbReference type="GO" id="GO:0043248">
    <property type="term" value="P:proteasome assembly"/>
    <property type="evidence" value="ECO:0007669"/>
    <property type="project" value="TreeGrafter"/>
</dbReference>
<name>A0A5C3N8G5_9AGAM</name>
<dbReference type="Pfam" id="PF09754">
    <property type="entry name" value="PAC2"/>
    <property type="match status" value="1"/>
</dbReference>
<keyword evidence="2 4" id="KW-0143">Chaperone</keyword>
<dbReference type="STRING" id="5364.A0A5C3N8G5"/>
<dbReference type="Proteomes" id="UP000305948">
    <property type="component" value="Unassembled WGS sequence"/>
</dbReference>
<dbReference type="GO" id="GO:0005829">
    <property type="term" value="C:cytosol"/>
    <property type="evidence" value="ECO:0007669"/>
    <property type="project" value="TreeGrafter"/>
</dbReference>
<dbReference type="GO" id="GO:0005634">
    <property type="term" value="C:nucleus"/>
    <property type="evidence" value="ECO:0007669"/>
    <property type="project" value="TreeGrafter"/>
</dbReference>
<dbReference type="AlphaFoldDB" id="A0A5C3N8G5"/>
<evidence type="ECO:0000256" key="4">
    <source>
        <dbReference type="PIRNR" id="PIRNR010044"/>
    </source>
</evidence>
<comment type="subunit">
    <text evidence="4">Component of the 20S proteasome chaperone.</text>
</comment>
<evidence type="ECO:0000256" key="2">
    <source>
        <dbReference type="ARBA" id="ARBA00023186"/>
    </source>
</evidence>
<dbReference type="PANTHER" id="PTHR12970:SF1">
    <property type="entry name" value="PROTEASOME ASSEMBLY CHAPERONE 2"/>
    <property type="match status" value="1"/>
</dbReference>
<keyword evidence="6" id="KW-1185">Reference proteome</keyword>
<protein>
    <recommendedName>
        <fullName evidence="1 4">Proteasome assembly chaperone 2</fullName>
    </recommendedName>
</protein>
<dbReference type="InterPro" id="IPR019151">
    <property type="entry name" value="Proteasome_assmbl_chaperone_2"/>
</dbReference>
<dbReference type="InterPro" id="IPR016562">
    <property type="entry name" value="Proteasome_assmbl_chp_2_euk"/>
</dbReference>
<dbReference type="SUPFAM" id="SSF159659">
    <property type="entry name" value="Cgl1923-like"/>
    <property type="match status" value="1"/>
</dbReference>
<dbReference type="EMBL" id="ML213507">
    <property type="protein sequence ID" value="TFK53630.1"/>
    <property type="molecule type" value="Genomic_DNA"/>
</dbReference>
<evidence type="ECO:0000313" key="5">
    <source>
        <dbReference type="EMBL" id="TFK53630.1"/>
    </source>
</evidence>
<evidence type="ECO:0000256" key="3">
    <source>
        <dbReference type="ARBA" id="ARBA00025745"/>
    </source>
</evidence>
<dbReference type="PANTHER" id="PTHR12970">
    <property type="entry name" value="PROTEASOME ASSEMBLY CHAPERONE 2"/>
    <property type="match status" value="1"/>
</dbReference>
<accession>A0A5C3N8G5</accession>
<comment type="function">
    <text evidence="4">Involved in 20S proteasome assembly.</text>
</comment>
<comment type="similarity">
    <text evidence="3 4">Belongs to the PSMG2 family.</text>
</comment>
<dbReference type="PIRSF" id="PIRSF010044">
    <property type="entry name" value="UCP010044"/>
    <property type="match status" value="1"/>
</dbReference>
<gene>
    <name evidence="5" type="ORF">OE88DRAFT_1655846</name>
</gene>
<organism evidence="5 6">
    <name type="scientific">Heliocybe sulcata</name>
    <dbReference type="NCBI Taxonomy" id="5364"/>
    <lineage>
        <taxon>Eukaryota</taxon>
        <taxon>Fungi</taxon>
        <taxon>Dikarya</taxon>
        <taxon>Basidiomycota</taxon>
        <taxon>Agaricomycotina</taxon>
        <taxon>Agaricomycetes</taxon>
        <taxon>Gloeophyllales</taxon>
        <taxon>Gloeophyllaceae</taxon>
        <taxon>Heliocybe</taxon>
    </lineage>
</organism>
<evidence type="ECO:0000256" key="1">
    <source>
        <dbReference type="ARBA" id="ARBA00019186"/>
    </source>
</evidence>
<proteinExistence type="inferred from homology"/>
<dbReference type="Gene3D" id="3.40.50.10900">
    <property type="entry name" value="PAC-like subunit"/>
    <property type="match status" value="2"/>
</dbReference>
<dbReference type="OrthoDB" id="10260712at2759"/>